<feature type="transmembrane region" description="Helical" evidence="1">
    <location>
        <begin position="157"/>
        <end position="178"/>
    </location>
</feature>
<feature type="transmembrane region" description="Helical" evidence="1">
    <location>
        <begin position="17"/>
        <end position="41"/>
    </location>
</feature>
<organism evidence="2 3">
    <name type="scientific">Niabella soli DSM 19437</name>
    <dbReference type="NCBI Taxonomy" id="929713"/>
    <lineage>
        <taxon>Bacteria</taxon>
        <taxon>Pseudomonadati</taxon>
        <taxon>Bacteroidota</taxon>
        <taxon>Chitinophagia</taxon>
        <taxon>Chitinophagales</taxon>
        <taxon>Chitinophagaceae</taxon>
        <taxon>Niabella</taxon>
    </lineage>
</organism>
<evidence type="ECO:0000313" key="3">
    <source>
        <dbReference type="Proteomes" id="UP000003586"/>
    </source>
</evidence>
<evidence type="ECO:0000313" key="2">
    <source>
        <dbReference type="EMBL" id="AHF17924.1"/>
    </source>
</evidence>
<protein>
    <recommendedName>
        <fullName evidence="4">Yip1 domain-containing protein</fullName>
    </recommendedName>
</protein>
<feature type="transmembrane region" description="Helical" evidence="1">
    <location>
        <begin position="61"/>
        <end position="82"/>
    </location>
</feature>
<evidence type="ECO:0008006" key="4">
    <source>
        <dbReference type="Google" id="ProtNLM"/>
    </source>
</evidence>
<reference evidence="2 3" key="1">
    <citation type="submission" date="2013-12" db="EMBL/GenBank/DDBJ databases">
        <authorList>
            <consortium name="DOE Joint Genome Institute"/>
            <person name="Eisen J."/>
            <person name="Huntemann M."/>
            <person name="Han J."/>
            <person name="Chen A."/>
            <person name="Kyrpides N."/>
            <person name="Mavromatis K."/>
            <person name="Markowitz V."/>
            <person name="Palaniappan K."/>
            <person name="Ivanova N."/>
            <person name="Schaumberg A."/>
            <person name="Pati A."/>
            <person name="Liolios K."/>
            <person name="Nordberg H.P."/>
            <person name="Cantor M.N."/>
            <person name="Hua S.X."/>
            <person name="Woyke T."/>
        </authorList>
    </citation>
    <scope>NUCLEOTIDE SEQUENCE [LARGE SCALE GENOMIC DNA]</scope>
    <source>
        <strain evidence="3">DSM 19437</strain>
    </source>
</reference>
<keyword evidence="3" id="KW-1185">Reference proteome</keyword>
<dbReference type="EMBL" id="CP007035">
    <property type="protein sequence ID" value="AHF17924.1"/>
    <property type="molecule type" value="Genomic_DNA"/>
</dbReference>
<name>W0F8X4_9BACT</name>
<evidence type="ECO:0000256" key="1">
    <source>
        <dbReference type="SAM" id="Phobius"/>
    </source>
</evidence>
<dbReference type="Proteomes" id="UP000003586">
    <property type="component" value="Chromosome"/>
</dbReference>
<feature type="transmembrane region" description="Helical" evidence="1">
    <location>
        <begin position="94"/>
        <end position="117"/>
    </location>
</feature>
<accession>W0F8X4</accession>
<gene>
    <name evidence="2" type="ORF">NIASO_16835</name>
</gene>
<keyword evidence="1" id="KW-1133">Transmembrane helix</keyword>
<dbReference type="HOGENOM" id="CLU_1439678_0_0_10"/>
<keyword evidence="1" id="KW-0472">Membrane</keyword>
<sequence>MLDNYLTGRRVNYFKPFAYVILMSTIGALLVKLLTSGLAAAYAKYNPGQTMPLREGFFNHYFSAFIFLMIPLVSLTTYLFFIRRRYNYWEHVVINTYIAAQLNVMQVLIYTIAYITVLVKHQFSVNGFTILVPFFMTGFLYLYGASFGFLMKEPRSLFRLVITITLMNCLLSLLYITGFRLAGIMTPW</sequence>
<feature type="transmembrane region" description="Helical" evidence="1">
    <location>
        <begin position="123"/>
        <end position="145"/>
    </location>
</feature>
<dbReference type="AlphaFoldDB" id="W0F8X4"/>
<dbReference type="STRING" id="929713.NIASO_16835"/>
<dbReference type="KEGG" id="nso:NIASO_16835"/>
<keyword evidence="1" id="KW-0812">Transmembrane</keyword>
<proteinExistence type="predicted"/>